<organism evidence="2 3">
    <name type="scientific">Trifolium subterraneum</name>
    <name type="common">Subterranean clover</name>
    <dbReference type="NCBI Taxonomy" id="3900"/>
    <lineage>
        <taxon>Eukaryota</taxon>
        <taxon>Viridiplantae</taxon>
        <taxon>Streptophyta</taxon>
        <taxon>Embryophyta</taxon>
        <taxon>Tracheophyta</taxon>
        <taxon>Spermatophyta</taxon>
        <taxon>Magnoliopsida</taxon>
        <taxon>eudicotyledons</taxon>
        <taxon>Gunneridae</taxon>
        <taxon>Pentapetalae</taxon>
        <taxon>rosids</taxon>
        <taxon>fabids</taxon>
        <taxon>Fabales</taxon>
        <taxon>Fabaceae</taxon>
        <taxon>Papilionoideae</taxon>
        <taxon>50 kb inversion clade</taxon>
        <taxon>NPAAA clade</taxon>
        <taxon>Hologalegina</taxon>
        <taxon>IRL clade</taxon>
        <taxon>Trifolieae</taxon>
        <taxon>Trifolium</taxon>
    </lineage>
</organism>
<dbReference type="InterPro" id="IPR001810">
    <property type="entry name" value="F-box_dom"/>
</dbReference>
<dbReference type="InterPro" id="IPR036047">
    <property type="entry name" value="F-box-like_dom_sf"/>
</dbReference>
<dbReference type="GO" id="GO:0019005">
    <property type="term" value="C:SCF ubiquitin ligase complex"/>
    <property type="evidence" value="ECO:0007669"/>
    <property type="project" value="TreeGrafter"/>
</dbReference>
<dbReference type="PROSITE" id="PS50181">
    <property type="entry name" value="FBOX"/>
    <property type="match status" value="1"/>
</dbReference>
<dbReference type="InterPro" id="IPR039588">
    <property type="entry name" value="FBXO4"/>
</dbReference>
<dbReference type="GO" id="GO:0031146">
    <property type="term" value="P:SCF-dependent proteasomal ubiquitin-dependent protein catabolic process"/>
    <property type="evidence" value="ECO:0007669"/>
    <property type="project" value="InterPro"/>
</dbReference>
<accession>A0A2Z6LG74</accession>
<gene>
    <name evidence="2" type="ORF">TSUD_197290</name>
</gene>
<dbReference type="Proteomes" id="UP000242715">
    <property type="component" value="Unassembled WGS sequence"/>
</dbReference>
<dbReference type="EMBL" id="DF973113">
    <property type="protein sequence ID" value="GAU11105.1"/>
    <property type="molecule type" value="Genomic_DNA"/>
</dbReference>
<evidence type="ECO:0000313" key="3">
    <source>
        <dbReference type="Proteomes" id="UP000242715"/>
    </source>
</evidence>
<name>A0A2Z6LG74_TRISU</name>
<dbReference type="PANTHER" id="PTHR16008:SF4">
    <property type="entry name" value="F-BOX ONLY PROTEIN 4"/>
    <property type="match status" value="1"/>
</dbReference>
<evidence type="ECO:0000259" key="1">
    <source>
        <dbReference type="PROSITE" id="PS50181"/>
    </source>
</evidence>
<sequence>MCNSISFFSSLPEDITFKIASLLQVRDLCALGSCSKFWRQLCFSDSIWHSLVTNRWPLLHSSLSPYVKTWRRLYFERHIELGIRAGSVERFLKACSRNESLEVGDYLQAFETINGARFGYEDIQRFLFKPQMNVLLNLLGVHYCIASLGIRGDDLVDALRTCEISNRHVCVKWWKLGRWVYGYRGRDELLFRWVSLGDLATEEDGSVLGVLRRGTIHEVLRVQISAVGHKSIPWSYQVTQRLE</sequence>
<protein>
    <recommendedName>
        <fullName evidence="1">F-box domain-containing protein</fullName>
    </recommendedName>
</protein>
<dbReference type="OrthoDB" id="3219396at2759"/>
<proteinExistence type="predicted"/>
<evidence type="ECO:0000313" key="2">
    <source>
        <dbReference type="EMBL" id="GAU11105.1"/>
    </source>
</evidence>
<dbReference type="PANTHER" id="PTHR16008">
    <property type="entry name" value="F-BOX ONLY PROTEIN 4"/>
    <property type="match status" value="1"/>
</dbReference>
<dbReference type="Gene3D" id="1.20.1280.50">
    <property type="match status" value="1"/>
</dbReference>
<dbReference type="SMART" id="SM00256">
    <property type="entry name" value="FBOX"/>
    <property type="match status" value="1"/>
</dbReference>
<dbReference type="AlphaFoldDB" id="A0A2Z6LG74"/>
<feature type="domain" description="F-box" evidence="1">
    <location>
        <begin position="5"/>
        <end position="51"/>
    </location>
</feature>
<dbReference type="SUPFAM" id="SSF81383">
    <property type="entry name" value="F-box domain"/>
    <property type="match status" value="1"/>
</dbReference>
<reference evidence="3" key="1">
    <citation type="journal article" date="2017" name="Front. Plant Sci.">
        <title>Climate Clever Clovers: New Paradigm to Reduce the Environmental Footprint of Ruminants by Breeding Low Methanogenic Forages Utilizing Haplotype Variation.</title>
        <authorList>
            <person name="Kaur P."/>
            <person name="Appels R."/>
            <person name="Bayer P.E."/>
            <person name="Keeble-Gagnere G."/>
            <person name="Wang J."/>
            <person name="Hirakawa H."/>
            <person name="Shirasawa K."/>
            <person name="Vercoe P."/>
            <person name="Stefanova K."/>
            <person name="Durmic Z."/>
            <person name="Nichols P."/>
            <person name="Revell C."/>
            <person name="Isobe S.N."/>
            <person name="Edwards D."/>
            <person name="Erskine W."/>
        </authorList>
    </citation>
    <scope>NUCLEOTIDE SEQUENCE [LARGE SCALE GENOMIC DNA]</scope>
    <source>
        <strain evidence="3">cv. Daliak</strain>
    </source>
</reference>
<keyword evidence="3" id="KW-1185">Reference proteome</keyword>
<dbReference type="Pfam" id="PF12937">
    <property type="entry name" value="F-box-like"/>
    <property type="match status" value="1"/>
</dbReference>
<dbReference type="GO" id="GO:0000209">
    <property type="term" value="P:protein polyubiquitination"/>
    <property type="evidence" value="ECO:0007669"/>
    <property type="project" value="TreeGrafter"/>
</dbReference>